<evidence type="ECO:0000256" key="1">
    <source>
        <dbReference type="SAM" id="MobiDB-lite"/>
    </source>
</evidence>
<dbReference type="EMBL" id="JH921449">
    <property type="protein sequence ID" value="EKD13628.1"/>
    <property type="molecule type" value="Genomic_DNA"/>
</dbReference>
<proteinExistence type="predicted"/>
<accession>K1WYE4</accession>
<dbReference type="KEGG" id="mbe:MBM_08346"/>
<keyword evidence="3" id="KW-1185">Reference proteome</keyword>
<feature type="region of interest" description="Disordered" evidence="1">
    <location>
        <begin position="1"/>
        <end position="47"/>
    </location>
</feature>
<gene>
    <name evidence="2" type="ORF">MBM_08346</name>
</gene>
<reference evidence="2 3" key="1">
    <citation type="journal article" date="2012" name="BMC Genomics">
        <title>Sequencing the genome of Marssonina brunnea reveals fungus-poplar co-evolution.</title>
        <authorList>
            <person name="Zhu S."/>
            <person name="Cao Y.-Z."/>
            <person name="Jiang C."/>
            <person name="Tan B.-Y."/>
            <person name="Wang Z."/>
            <person name="Feng S."/>
            <person name="Zhang L."/>
            <person name="Su X.-H."/>
            <person name="Brejova B."/>
            <person name="Vinar T."/>
            <person name="Xu M."/>
            <person name="Wang M.-X."/>
            <person name="Zhang S.-G."/>
            <person name="Huang M.-R."/>
            <person name="Wu R."/>
            <person name="Zhou Y."/>
        </authorList>
    </citation>
    <scope>NUCLEOTIDE SEQUENCE [LARGE SCALE GENOMIC DNA]</scope>
    <source>
        <strain evidence="2 3">MB_m1</strain>
    </source>
</reference>
<feature type="compositionally biased region" description="Basic residues" evidence="1">
    <location>
        <begin position="123"/>
        <end position="133"/>
    </location>
</feature>
<dbReference type="AlphaFoldDB" id="K1WYE4"/>
<evidence type="ECO:0000313" key="2">
    <source>
        <dbReference type="EMBL" id="EKD13628.1"/>
    </source>
</evidence>
<dbReference type="HOGENOM" id="CLU_1907150_0_0_1"/>
<protein>
    <submittedName>
        <fullName evidence="2">Uncharacterized protein</fullName>
    </submittedName>
</protein>
<feature type="region of interest" description="Disordered" evidence="1">
    <location>
        <begin position="101"/>
        <end position="133"/>
    </location>
</feature>
<organism evidence="2 3">
    <name type="scientific">Marssonina brunnea f. sp. multigermtubi (strain MB_m1)</name>
    <name type="common">Marssonina leaf spot fungus</name>
    <dbReference type="NCBI Taxonomy" id="1072389"/>
    <lineage>
        <taxon>Eukaryota</taxon>
        <taxon>Fungi</taxon>
        <taxon>Dikarya</taxon>
        <taxon>Ascomycota</taxon>
        <taxon>Pezizomycotina</taxon>
        <taxon>Leotiomycetes</taxon>
        <taxon>Helotiales</taxon>
        <taxon>Drepanopezizaceae</taxon>
        <taxon>Drepanopeziza</taxon>
    </lineage>
</organism>
<feature type="compositionally biased region" description="Basic and acidic residues" evidence="1">
    <location>
        <begin position="113"/>
        <end position="122"/>
    </location>
</feature>
<dbReference type="InParanoid" id="K1WYE4"/>
<sequence length="133" mass="14749">MREVNRDSSESPHETDKPKPISLTEGLDSAHKTVSPSPAFTRPTSVPFIALAPPTPTIPILNKPSPPTPEKLQIPRAHPAAILARNKPRVLGHKPRLVLLPPSIHNPALQDPTPERRGESWWKRTHKSAQYKP</sequence>
<name>K1WYE4_MARBU</name>
<dbReference type="Proteomes" id="UP000006753">
    <property type="component" value="Unassembled WGS sequence"/>
</dbReference>
<feature type="compositionally biased region" description="Basic and acidic residues" evidence="1">
    <location>
        <begin position="1"/>
        <end position="19"/>
    </location>
</feature>
<feature type="compositionally biased region" description="Polar residues" evidence="1">
    <location>
        <begin position="32"/>
        <end position="44"/>
    </location>
</feature>
<evidence type="ECO:0000313" key="3">
    <source>
        <dbReference type="Proteomes" id="UP000006753"/>
    </source>
</evidence>